<evidence type="ECO:0000256" key="6">
    <source>
        <dbReference type="ARBA" id="ARBA00022842"/>
    </source>
</evidence>
<feature type="domain" description="Transketolase-like pyrimidine-binding" evidence="11">
    <location>
        <begin position="299"/>
        <end position="463"/>
    </location>
</feature>
<dbReference type="InterPro" id="IPR005477">
    <property type="entry name" value="Dxylulose-5-P_synthase"/>
</dbReference>
<organism evidence="12 13">
    <name type="scientific">Actinoplanes xinjiangensis</name>
    <dbReference type="NCBI Taxonomy" id="512350"/>
    <lineage>
        <taxon>Bacteria</taxon>
        <taxon>Bacillati</taxon>
        <taxon>Actinomycetota</taxon>
        <taxon>Actinomycetes</taxon>
        <taxon>Micromonosporales</taxon>
        <taxon>Micromonosporaceae</taxon>
        <taxon>Actinoplanes</taxon>
    </lineage>
</organism>
<evidence type="ECO:0000256" key="3">
    <source>
        <dbReference type="ARBA" id="ARBA00011738"/>
    </source>
</evidence>
<dbReference type="NCBIfam" id="TIGR00204">
    <property type="entry name" value="dxs"/>
    <property type="match status" value="1"/>
</dbReference>
<evidence type="ECO:0000256" key="7">
    <source>
        <dbReference type="ARBA" id="ARBA00022977"/>
    </source>
</evidence>
<dbReference type="GO" id="GO:0005829">
    <property type="term" value="C:cytosol"/>
    <property type="evidence" value="ECO:0007669"/>
    <property type="project" value="TreeGrafter"/>
</dbReference>
<dbReference type="GO" id="GO:0009228">
    <property type="term" value="P:thiamine biosynthetic process"/>
    <property type="evidence" value="ECO:0007669"/>
    <property type="project" value="UniProtKB-UniRule"/>
</dbReference>
<dbReference type="CDD" id="cd07033">
    <property type="entry name" value="TPP_PYR_DXS_TK_like"/>
    <property type="match status" value="1"/>
</dbReference>
<dbReference type="CDD" id="cd02007">
    <property type="entry name" value="TPP_DXS"/>
    <property type="match status" value="1"/>
</dbReference>
<dbReference type="Pfam" id="PF02780">
    <property type="entry name" value="Transketolase_C"/>
    <property type="match status" value="1"/>
</dbReference>
<feature type="binding site" evidence="10">
    <location>
        <position position="174"/>
    </location>
    <ligand>
        <name>Mg(2+)</name>
        <dbReference type="ChEBI" id="CHEBI:18420"/>
    </ligand>
</feature>
<evidence type="ECO:0000256" key="4">
    <source>
        <dbReference type="ARBA" id="ARBA00022679"/>
    </source>
</evidence>
<proteinExistence type="inferred from homology"/>
<dbReference type="SUPFAM" id="SSF52922">
    <property type="entry name" value="TK C-terminal domain-like"/>
    <property type="match status" value="1"/>
</dbReference>
<dbReference type="InterPro" id="IPR005475">
    <property type="entry name" value="Transketolase-like_Pyr-bd"/>
</dbReference>
<dbReference type="EC" id="2.2.1.7" evidence="10"/>
<keyword evidence="4 10" id="KW-0808">Transferase</keyword>
<dbReference type="EMBL" id="QGGR01000024">
    <property type="protein sequence ID" value="PWK36022.1"/>
    <property type="molecule type" value="Genomic_DNA"/>
</dbReference>
<comment type="cofactor">
    <cofactor evidence="10">
        <name>Mg(2+)</name>
        <dbReference type="ChEBI" id="CHEBI:18420"/>
    </cofactor>
    <text evidence="10">Binds 1 Mg(2+) ion per subunit.</text>
</comment>
<evidence type="ECO:0000259" key="11">
    <source>
        <dbReference type="SMART" id="SM00861"/>
    </source>
</evidence>
<dbReference type="InterPro" id="IPR033248">
    <property type="entry name" value="Transketolase_C"/>
</dbReference>
<name>A0A316EVI8_9ACTN</name>
<evidence type="ECO:0000313" key="13">
    <source>
        <dbReference type="Proteomes" id="UP000245697"/>
    </source>
</evidence>
<dbReference type="InterPro" id="IPR009014">
    <property type="entry name" value="Transketo_C/PFOR_II"/>
</dbReference>
<reference evidence="12 13" key="1">
    <citation type="submission" date="2018-05" db="EMBL/GenBank/DDBJ databases">
        <title>Genomic Encyclopedia of Archaeal and Bacterial Type Strains, Phase II (KMG-II): from individual species to whole genera.</title>
        <authorList>
            <person name="Goeker M."/>
        </authorList>
    </citation>
    <scope>NUCLEOTIDE SEQUENCE [LARGE SCALE GENOMIC DNA]</scope>
    <source>
        <strain evidence="12 13">DSM 45184</strain>
    </source>
</reference>
<dbReference type="OrthoDB" id="9803371at2"/>
<dbReference type="RefSeq" id="WP_109601088.1">
    <property type="nucleotide sequence ID" value="NZ_BONA01000077.1"/>
</dbReference>
<feature type="binding site" evidence="10">
    <location>
        <position position="269"/>
    </location>
    <ligand>
        <name>thiamine diphosphate</name>
        <dbReference type="ChEBI" id="CHEBI:58937"/>
    </ligand>
</feature>
<keyword evidence="8 10" id="KW-0786">Thiamine pyrophosphate</keyword>
<keyword evidence="9 10" id="KW-0414">Isoprene biosynthesis</keyword>
<dbReference type="Gene3D" id="3.40.50.920">
    <property type="match status" value="1"/>
</dbReference>
<accession>A0A316EVI8</accession>
<comment type="cofactor">
    <cofactor evidence="10">
        <name>thiamine diphosphate</name>
        <dbReference type="ChEBI" id="CHEBI:58937"/>
    </cofactor>
    <text evidence="10">Binds 1 thiamine pyrophosphate per subunit.</text>
</comment>
<dbReference type="HAMAP" id="MF_00315">
    <property type="entry name" value="DXP_synth"/>
    <property type="match status" value="1"/>
</dbReference>
<keyword evidence="7 10" id="KW-0784">Thiamine biosynthesis</keyword>
<feature type="binding site" evidence="10">
    <location>
        <begin position="112"/>
        <end position="114"/>
    </location>
    <ligand>
        <name>thiamine diphosphate</name>
        <dbReference type="ChEBI" id="CHEBI:58937"/>
    </ligand>
</feature>
<dbReference type="InterPro" id="IPR029061">
    <property type="entry name" value="THDP-binding"/>
</dbReference>
<comment type="pathway">
    <text evidence="1 10">Metabolic intermediate biosynthesis; 1-deoxy-D-xylulose 5-phosphate biosynthesis; 1-deoxy-D-xylulose 5-phosphate from D-glyceraldehyde 3-phosphate and pyruvate: step 1/1.</text>
</comment>
<dbReference type="PROSITE" id="PS00802">
    <property type="entry name" value="TRANSKETOLASE_2"/>
    <property type="match status" value="1"/>
</dbReference>
<dbReference type="GO" id="GO:0030976">
    <property type="term" value="F:thiamine pyrophosphate binding"/>
    <property type="evidence" value="ECO:0007669"/>
    <property type="project" value="UniProtKB-UniRule"/>
</dbReference>
<evidence type="ECO:0000256" key="1">
    <source>
        <dbReference type="ARBA" id="ARBA00004980"/>
    </source>
</evidence>
<evidence type="ECO:0000256" key="8">
    <source>
        <dbReference type="ARBA" id="ARBA00023052"/>
    </source>
</evidence>
<comment type="catalytic activity">
    <reaction evidence="10">
        <text>D-glyceraldehyde 3-phosphate + pyruvate + H(+) = 1-deoxy-D-xylulose 5-phosphate + CO2</text>
        <dbReference type="Rhea" id="RHEA:12605"/>
        <dbReference type="ChEBI" id="CHEBI:15361"/>
        <dbReference type="ChEBI" id="CHEBI:15378"/>
        <dbReference type="ChEBI" id="CHEBI:16526"/>
        <dbReference type="ChEBI" id="CHEBI:57792"/>
        <dbReference type="ChEBI" id="CHEBI:59776"/>
        <dbReference type="EC" id="2.2.1.7"/>
    </reaction>
</comment>
<dbReference type="SMART" id="SM00861">
    <property type="entry name" value="Transket_pyr"/>
    <property type="match status" value="1"/>
</dbReference>
<comment type="similarity">
    <text evidence="2 10">Belongs to the transketolase family. DXPS subfamily.</text>
</comment>
<feature type="binding site" evidence="10">
    <location>
        <position position="174"/>
    </location>
    <ligand>
        <name>thiamine diphosphate</name>
        <dbReference type="ChEBI" id="CHEBI:58937"/>
    </ligand>
</feature>
<evidence type="ECO:0000256" key="5">
    <source>
        <dbReference type="ARBA" id="ARBA00022723"/>
    </source>
</evidence>
<dbReference type="InterPro" id="IPR020826">
    <property type="entry name" value="Transketolase_BS"/>
</dbReference>
<sequence>MLQSIRSPADARAVPAEQVPVLAAEIRRLLIDKVGRRGGHLGPNLGVVELTLALHRVFESPRDRILWDTGHQAYVHKLLTGRVGEFDRLRLRGGLSGYPSRTESEHDIIENSHASTVLSWAYGLATGYRLQGVSDRAVVAVIGDGALTGGMAWEALNNISAADDIPVIIVVNDNGRSYSPTVGGLAGHLAAIRTARGFERFLDGDTTAIPSSTPSLDDPPETFFESLGLTYIGPIDGHDVAAVEDALRSAVRAGGPVLVHCLTRKGNGYAPAENDTADRFHAIAAVDPDLGCPLPAPAPSWTSAFGEELARLGDRHPEVVAITAAMLRPTGLAAFAQRFPERVLDVGIAEQHAVTSAAGLALSGMRPVVAVYSTFLNRAFDQVLMDVALHRAPVTFVLDRAGITGDDGPSHNGMWDIALLNLVPGLRIAAPRDRHTLRAALEESLAEQHGPCVVRFPKGAVADMIPAIAQHENVDILRHGPRPEVLIVSVGPMAGLCLGLAERLEELGMSATVTDPRWIKPVRHGVMSLARRHRLVISVEDGIEGGGFGSLLVRRLHDEGLTVPVITFGIPTRFLDHGSRNEVLAECGLTVENITRAITRHTAGLEPVGAP</sequence>
<feature type="binding site" evidence="10">
    <location>
        <position position="350"/>
    </location>
    <ligand>
        <name>thiamine diphosphate</name>
        <dbReference type="ChEBI" id="CHEBI:58937"/>
    </ligand>
</feature>
<feature type="binding site" evidence="10">
    <location>
        <begin position="145"/>
        <end position="146"/>
    </location>
    <ligand>
        <name>thiamine diphosphate</name>
        <dbReference type="ChEBI" id="CHEBI:58937"/>
    </ligand>
</feature>
<dbReference type="PANTHER" id="PTHR43322:SF5">
    <property type="entry name" value="1-DEOXY-D-XYLULOSE-5-PHOSPHATE SYNTHASE, CHLOROPLASTIC"/>
    <property type="match status" value="1"/>
</dbReference>
<dbReference type="SUPFAM" id="SSF52518">
    <property type="entry name" value="Thiamin diphosphate-binding fold (THDP-binding)"/>
    <property type="match status" value="1"/>
</dbReference>
<keyword evidence="13" id="KW-1185">Reference proteome</keyword>
<keyword evidence="5 10" id="KW-0479">Metal-binding</keyword>
<dbReference type="Gene3D" id="3.40.50.970">
    <property type="match status" value="2"/>
</dbReference>
<dbReference type="GO" id="GO:0016114">
    <property type="term" value="P:terpenoid biosynthetic process"/>
    <property type="evidence" value="ECO:0007669"/>
    <property type="project" value="UniProtKB-UniRule"/>
</dbReference>
<dbReference type="PROSITE" id="PS00801">
    <property type="entry name" value="TRANSKETOLASE_1"/>
    <property type="match status" value="1"/>
</dbReference>
<evidence type="ECO:0000256" key="9">
    <source>
        <dbReference type="ARBA" id="ARBA00023229"/>
    </source>
</evidence>
<feature type="binding site" evidence="10">
    <location>
        <position position="71"/>
    </location>
    <ligand>
        <name>thiamine diphosphate</name>
        <dbReference type="ChEBI" id="CHEBI:58937"/>
    </ligand>
</feature>
<dbReference type="PANTHER" id="PTHR43322">
    <property type="entry name" value="1-D-DEOXYXYLULOSE 5-PHOSPHATE SYNTHASE-RELATED"/>
    <property type="match status" value="1"/>
</dbReference>
<dbReference type="NCBIfam" id="NF003933">
    <property type="entry name" value="PRK05444.2-2"/>
    <property type="match status" value="1"/>
</dbReference>
<keyword evidence="6 10" id="KW-0460">Magnesium</keyword>
<dbReference type="GO" id="GO:0019288">
    <property type="term" value="P:isopentenyl diphosphate biosynthetic process, methylerythritol 4-phosphate pathway"/>
    <property type="evidence" value="ECO:0007669"/>
    <property type="project" value="TreeGrafter"/>
</dbReference>
<comment type="subunit">
    <text evidence="3 10">Homodimer.</text>
</comment>
<protein>
    <recommendedName>
        <fullName evidence="10">1-deoxy-D-xylulose-5-phosphate synthase</fullName>
        <ecNumber evidence="10">2.2.1.7</ecNumber>
    </recommendedName>
    <alternativeName>
        <fullName evidence="10">1-deoxyxylulose-5-phosphate synthase</fullName>
        <shortName evidence="10">DXP synthase</shortName>
        <shortName evidence="10">DXPS</shortName>
    </alternativeName>
</protein>
<comment type="caution">
    <text evidence="12">The sequence shown here is derived from an EMBL/GenBank/DDBJ whole genome shotgun (WGS) entry which is preliminary data.</text>
</comment>
<dbReference type="Proteomes" id="UP000245697">
    <property type="component" value="Unassembled WGS sequence"/>
</dbReference>
<evidence type="ECO:0000256" key="10">
    <source>
        <dbReference type="HAMAP-Rule" id="MF_00315"/>
    </source>
</evidence>
<dbReference type="UniPathway" id="UPA00064">
    <property type="reaction ID" value="UER00091"/>
</dbReference>
<comment type="function">
    <text evidence="10">Catalyzes the acyloin condensation reaction between C atoms 2 and 3 of pyruvate and glyceraldehyde 3-phosphate to yield 1-deoxy-D-xylulose-5-phosphate (DXP).</text>
</comment>
<dbReference type="AlphaFoldDB" id="A0A316EVI8"/>
<evidence type="ECO:0000256" key="2">
    <source>
        <dbReference type="ARBA" id="ARBA00011081"/>
    </source>
</evidence>
<dbReference type="GO" id="GO:0000287">
    <property type="term" value="F:magnesium ion binding"/>
    <property type="evidence" value="ECO:0007669"/>
    <property type="project" value="UniProtKB-UniRule"/>
</dbReference>
<evidence type="ECO:0000313" key="12">
    <source>
        <dbReference type="EMBL" id="PWK36022.1"/>
    </source>
</evidence>
<feature type="binding site" evidence="10">
    <location>
        <position position="144"/>
    </location>
    <ligand>
        <name>Mg(2+)</name>
        <dbReference type="ChEBI" id="CHEBI:18420"/>
    </ligand>
</feature>
<dbReference type="Pfam" id="PF02779">
    <property type="entry name" value="Transket_pyr"/>
    <property type="match status" value="1"/>
</dbReference>
<dbReference type="InterPro" id="IPR049557">
    <property type="entry name" value="Transketolase_CS"/>
</dbReference>
<dbReference type="FunFam" id="3.40.50.970:FF:000005">
    <property type="entry name" value="1-deoxy-D-xylulose-5-phosphate synthase"/>
    <property type="match status" value="1"/>
</dbReference>
<dbReference type="GO" id="GO:0008661">
    <property type="term" value="F:1-deoxy-D-xylulose-5-phosphate synthase activity"/>
    <property type="evidence" value="ECO:0007669"/>
    <property type="project" value="UniProtKB-UniRule"/>
</dbReference>
<gene>
    <name evidence="10" type="primary">dxs</name>
    <name evidence="12" type="ORF">BC793_1243</name>
</gene>
<dbReference type="Pfam" id="PF13292">
    <property type="entry name" value="DXP_synthase_N"/>
    <property type="match status" value="1"/>
</dbReference>